<evidence type="ECO:0000256" key="3">
    <source>
        <dbReference type="ARBA" id="ARBA00022723"/>
    </source>
</evidence>
<gene>
    <name evidence="9" type="ORF">JL106_11845</name>
</gene>
<dbReference type="Proteomes" id="UP000663792">
    <property type="component" value="Unassembled WGS sequence"/>
</dbReference>
<dbReference type="FunFam" id="3.40.50.720:FF:000003">
    <property type="entry name" value="S-(hydroxymethyl)glutathione dehydrogenase"/>
    <property type="match status" value="1"/>
</dbReference>
<keyword evidence="6" id="KW-0520">NAD</keyword>
<keyword evidence="3 7" id="KW-0479">Metal-binding</keyword>
<dbReference type="Gene3D" id="3.90.180.10">
    <property type="entry name" value="Medium-chain alcohol dehydrogenases, catalytic domain"/>
    <property type="match status" value="1"/>
</dbReference>
<dbReference type="InterPro" id="IPR013149">
    <property type="entry name" value="ADH-like_C"/>
</dbReference>
<dbReference type="InterPro" id="IPR011032">
    <property type="entry name" value="GroES-like_sf"/>
</dbReference>
<evidence type="ECO:0000256" key="1">
    <source>
        <dbReference type="ARBA" id="ARBA00001947"/>
    </source>
</evidence>
<keyword evidence="10" id="KW-1185">Reference proteome</keyword>
<dbReference type="Pfam" id="PF00107">
    <property type="entry name" value="ADH_zinc_N"/>
    <property type="match status" value="1"/>
</dbReference>
<dbReference type="InterPro" id="IPR036291">
    <property type="entry name" value="NAD(P)-bd_dom_sf"/>
</dbReference>
<dbReference type="InterPro" id="IPR002328">
    <property type="entry name" value="ADH_Zn_CS"/>
</dbReference>
<dbReference type="PANTHER" id="PTHR43880">
    <property type="entry name" value="ALCOHOL DEHYDROGENASE"/>
    <property type="match status" value="1"/>
</dbReference>
<reference evidence="9" key="1">
    <citation type="submission" date="2021-01" db="EMBL/GenBank/DDBJ databases">
        <title>YIM 132084 draft genome.</title>
        <authorList>
            <person name="An D."/>
        </authorList>
    </citation>
    <scope>NUCLEOTIDE SEQUENCE</scope>
    <source>
        <strain evidence="9">YIM 132084</strain>
    </source>
</reference>
<dbReference type="GO" id="GO:0005829">
    <property type="term" value="C:cytosol"/>
    <property type="evidence" value="ECO:0007669"/>
    <property type="project" value="TreeGrafter"/>
</dbReference>
<dbReference type="PANTHER" id="PTHR43880:SF12">
    <property type="entry name" value="ALCOHOL DEHYDROGENASE CLASS-3"/>
    <property type="match status" value="1"/>
</dbReference>
<dbReference type="CDD" id="cd08279">
    <property type="entry name" value="Zn_ADH_class_III"/>
    <property type="match status" value="1"/>
</dbReference>
<comment type="similarity">
    <text evidence="2 7">Belongs to the zinc-containing alcohol dehydrogenase family.</text>
</comment>
<dbReference type="SUPFAM" id="SSF50129">
    <property type="entry name" value="GroES-like"/>
    <property type="match status" value="2"/>
</dbReference>
<dbReference type="Gene3D" id="3.40.50.720">
    <property type="entry name" value="NAD(P)-binding Rossmann-like Domain"/>
    <property type="match status" value="1"/>
</dbReference>
<evidence type="ECO:0000256" key="5">
    <source>
        <dbReference type="ARBA" id="ARBA00023002"/>
    </source>
</evidence>
<accession>A0A938YHL0</accession>
<evidence type="ECO:0000313" key="9">
    <source>
        <dbReference type="EMBL" id="MBM9467973.1"/>
    </source>
</evidence>
<dbReference type="InterPro" id="IPR020843">
    <property type="entry name" value="ER"/>
</dbReference>
<evidence type="ECO:0000259" key="8">
    <source>
        <dbReference type="SMART" id="SM00829"/>
    </source>
</evidence>
<protein>
    <submittedName>
        <fullName evidence="9">Zn-dependent alcohol dehydrogenase</fullName>
    </submittedName>
</protein>
<dbReference type="GO" id="GO:0051903">
    <property type="term" value="F:S-(hydroxymethyl)glutathione dehydrogenase [NAD(P)+] activity"/>
    <property type="evidence" value="ECO:0007669"/>
    <property type="project" value="TreeGrafter"/>
</dbReference>
<dbReference type="PROSITE" id="PS00059">
    <property type="entry name" value="ADH_ZINC"/>
    <property type="match status" value="1"/>
</dbReference>
<dbReference type="Pfam" id="PF08240">
    <property type="entry name" value="ADH_N"/>
    <property type="match status" value="1"/>
</dbReference>
<dbReference type="InterPro" id="IPR013154">
    <property type="entry name" value="ADH-like_N"/>
</dbReference>
<comment type="cofactor">
    <cofactor evidence="1 7">
        <name>Zn(2+)</name>
        <dbReference type="ChEBI" id="CHEBI:29105"/>
    </cofactor>
</comment>
<name>A0A938YHL0_9ACTN</name>
<evidence type="ECO:0000256" key="4">
    <source>
        <dbReference type="ARBA" id="ARBA00022833"/>
    </source>
</evidence>
<dbReference type="GO" id="GO:0008270">
    <property type="term" value="F:zinc ion binding"/>
    <property type="evidence" value="ECO:0007669"/>
    <property type="project" value="InterPro"/>
</dbReference>
<feature type="domain" description="Enoyl reductase (ER)" evidence="8">
    <location>
        <begin position="8"/>
        <end position="358"/>
    </location>
</feature>
<comment type="caution">
    <text evidence="9">The sequence shown here is derived from an EMBL/GenBank/DDBJ whole genome shotgun (WGS) entry which is preliminary data.</text>
</comment>
<dbReference type="EMBL" id="JAERWK010000015">
    <property type="protein sequence ID" value="MBM9467973.1"/>
    <property type="molecule type" value="Genomic_DNA"/>
</dbReference>
<dbReference type="SMART" id="SM00829">
    <property type="entry name" value="PKS_ER"/>
    <property type="match status" value="1"/>
</dbReference>
<keyword evidence="4 7" id="KW-0862">Zinc</keyword>
<evidence type="ECO:0000256" key="7">
    <source>
        <dbReference type="RuleBase" id="RU361277"/>
    </source>
</evidence>
<organism evidence="9 10">
    <name type="scientific">Nakamurella leprariae</name>
    <dbReference type="NCBI Taxonomy" id="2803911"/>
    <lineage>
        <taxon>Bacteria</taxon>
        <taxon>Bacillati</taxon>
        <taxon>Actinomycetota</taxon>
        <taxon>Actinomycetes</taxon>
        <taxon>Nakamurellales</taxon>
        <taxon>Nakamurellaceae</taxon>
        <taxon>Nakamurella</taxon>
    </lineage>
</organism>
<evidence type="ECO:0000313" key="10">
    <source>
        <dbReference type="Proteomes" id="UP000663792"/>
    </source>
</evidence>
<evidence type="ECO:0000256" key="2">
    <source>
        <dbReference type="ARBA" id="ARBA00008072"/>
    </source>
</evidence>
<proteinExistence type="inferred from homology"/>
<dbReference type="SUPFAM" id="SSF51735">
    <property type="entry name" value="NAD(P)-binding Rossmann-fold domains"/>
    <property type="match status" value="1"/>
</dbReference>
<keyword evidence="5" id="KW-0560">Oxidoreductase</keyword>
<sequence length="362" mass="38377">MRAAVLRELPGEFAIEEITLADPGPHEVRVRIVGSGLCHSDLHVLKGALPYPVPTVLGHEVSGVVEQVGDQVRYVAPGDHVIACLSTFCGHCRECLSGKPHLCHNPETLRGEHEPPRISNAGGERISQFANISGFAEEILVHEHTLVKIDQRYDLGTVAILGCAAVTGMGAVFNTTQVEAGATVAVIGAGGIGLHAVQAARIAGAGKVIIVDTNPGKLDRARMLGATHAVDASSTDAVEAVREITGGGVDYSFECVGLVGTAEQAYDMLGWAGTATIVGVLPAGSKVSLSSLGLFQERRFQGCSMGSNRFRSDIPRYLDFYDRGLLDIEAMISKRITLDEINEGYAALERGETARSVIVFDH</sequence>
<dbReference type="AlphaFoldDB" id="A0A938YHL0"/>
<dbReference type="RefSeq" id="WP_205260928.1">
    <property type="nucleotide sequence ID" value="NZ_JAERWK010000015.1"/>
</dbReference>
<evidence type="ECO:0000256" key="6">
    <source>
        <dbReference type="ARBA" id="ARBA00023027"/>
    </source>
</evidence>
<dbReference type="GO" id="GO:0046294">
    <property type="term" value="P:formaldehyde catabolic process"/>
    <property type="evidence" value="ECO:0007669"/>
    <property type="project" value="TreeGrafter"/>
</dbReference>